<dbReference type="RefSeq" id="WP_188674346.1">
    <property type="nucleotide sequence ID" value="NZ_BMKA01000002.1"/>
</dbReference>
<organism evidence="1 2">
    <name type="scientific">Neptunicoccus cionae</name>
    <dbReference type="NCBI Taxonomy" id="2035344"/>
    <lineage>
        <taxon>Bacteria</taxon>
        <taxon>Pseudomonadati</taxon>
        <taxon>Pseudomonadota</taxon>
        <taxon>Alphaproteobacteria</taxon>
        <taxon>Rhodobacterales</taxon>
        <taxon>Paracoccaceae</taxon>
        <taxon>Neptunicoccus</taxon>
    </lineage>
</organism>
<reference evidence="1" key="2">
    <citation type="submission" date="2020-09" db="EMBL/GenBank/DDBJ databases">
        <authorList>
            <person name="Sun Q."/>
            <person name="Zhou Y."/>
        </authorList>
    </citation>
    <scope>NUCLEOTIDE SEQUENCE</scope>
    <source>
        <strain evidence="1">CGMCC 1.15880</strain>
    </source>
</reference>
<dbReference type="Gene3D" id="3.40.50.2000">
    <property type="entry name" value="Glycogen Phosphorylase B"/>
    <property type="match status" value="2"/>
</dbReference>
<dbReference type="GO" id="GO:0016757">
    <property type="term" value="F:glycosyltransferase activity"/>
    <property type="evidence" value="ECO:0007669"/>
    <property type="project" value="TreeGrafter"/>
</dbReference>
<dbReference type="EMBL" id="BMKA01000002">
    <property type="protein sequence ID" value="GGA19764.1"/>
    <property type="molecule type" value="Genomic_DNA"/>
</dbReference>
<dbReference type="Proteomes" id="UP000628017">
    <property type="component" value="Unassembled WGS sequence"/>
</dbReference>
<reference evidence="1" key="1">
    <citation type="journal article" date="2014" name="Int. J. Syst. Evol. Microbiol.">
        <title>Complete genome sequence of Corynebacterium casei LMG S-19264T (=DSM 44701T), isolated from a smear-ripened cheese.</title>
        <authorList>
            <consortium name="US DOE Joint Genome Institute (JGI-PGF)"/>
            <person name="Walter F."/>
            <person name="Albersmeier A."/>
            <person name="Kalinowski J."/>
            <person name="Ruckert C."/>
        </authorList>
    </citation>
    <scope>NUCLEOTIDE SEQUENCE</scope>
    <source>
        <strain evidence="1">CGMCC 1.15880</strain>
    </source>
</reference>
<protein>
    <submittedName>
        <fullName evidence="1">Glycosyl transferase</fullName>
    </submittedName>
</protein>
<evidence type="ECO:0000313" key="2">
    <source>
        <dbReference type="Proteomes" id="UP000628017"/>
    </source>
</evidence>
<name>A0A916QX20_9RHOB</name>
<sequence>MTKGHAPRIAFYAPLKPPNHDTPSGDRTIARALMHALKGLGAVELVSSFRSREPAGDAAAQAALVAKADRIAKDLIAKGPVWDAWITYHNYYKAPDLIGPKVCAARGIPYHLVEASRAPKRLLGPWADFARRADAASDAAAVIFYFTGRDLPELEKARPVPQKLVHLRPFLDRDTLPEESKKPAGKTLLAVGMLRKGDKLASYRNLAAALHFVKTDGWSLRIVGGGPAQAEVRALFAPFDARITYVGALDAAGVAAEMAAADVFVWPGVNEAFGMVYIEAQAAGLVVVAENRAGVRDVVGPAGFLTPPDDAKAFGAAIDQAFHRGPQDTSVRRYAQQHLRGAAIKTLAGAVQFKEATQ</sequence>
<evidence type="ECO:0000313" key="1">
    <source>
        <dbReference type="EMBL" id="GGA19764.1"/>
    </source>
</evidence>
<keyword evidence="2" id="KW-1185">Reference proteome</keyword>
<dbReference type="InterPro" id="IPR050194">
    <property type="entry name" value="Glycosyltransferase_grp1"/>
</dbReference>
<proteinExistence type="predicted"/>
<dbReference type="Pfam" id="PF13692">
    <property type="entry name" value="Glyco_trans_1_4"/>
    <property type="match status" value="1"/>
</dbReference>
<dbReference type="PANTHER" id="PTHR45947">
    <property type="entry name" value="SULFOQUINOVOSYL TRANSFERASE SQD2"/>
    <property type="match status" value="1"/>
</dbReference>
<dbReference type="CDD" id="cd03801">
    <property type="entry name" value="GT4_PimA-like"/>
    <property type="match status" value="1"/>
</dbReference>
<gene>
    <name evidence="1" type="ORF">GCM10011498_20830</name>
</gene>
<dbReference type="SUPFAM" id="SSF53756">
    <property type="entry name" value="UDP-Glycosyltransferase/glycogen phosphorylase"/>
    <property type="match status" value="1"/>
</dbReference>
<dbReference type="PANTHER" id="PTHR45947:SF3">
    <property type="entry name" value="SULFOQUINOVOSYL TRANSFERASE SQD2"/>
    <property type="match status" value="1"/>
</dbReference>
<keyword evidence="1" id="KW-0808">Transferase</keyword>
<dbReference type="AlphaFoldDB" id="A0A916QX20"/>
<accession>A0A916QX20</accession>
<comment type="caution">
    <text evidence="1">The sequence shown here is derived from an EMBL/GenBank/DDBJ whole genome shotgun (WGS) entry which is preliminary data.</text>
</comment>